<dbReference type="InterPro" id="IPR036179">
    <property type="entry name" value="Ig-like_dom_sf"/>
</dbReference>
<dbReference type="Proteomes" id="UP001187343">
    <property type="component" value="Unassembled WGS sequence"/>
</dbReference>
<dbReference type="PANTHER" id="PTHR12080:SF56">
    <property type="entry name" value="NATURAL KILLER CELL RECEPTOR 2B4"/>
    <property type="match status" value="1"/>
</dbReference>
<dbReference type="GO" id="GO:0016020">
    <property type="term" value="C:membrane"/>
    <property type="evidence" value="ECO:0007669"/>
    <property type="project" value="UniProtKB-SubCell"/>
</dbReference>
<keyword evidence="3 5" id="KW-0472">Membrane</keyword>
<organism evidence="8 9">
    <name type="scientific">Cirrhinus molitorella</name>
    <name type="common">mud carp</name>
    <dbReference type="NCBI Taxonomy" id="172907"/>
    <lineage>
        <taxon>Eukaryota</taxon>
        <taxon>Metazoa</taxon>
        <taxon>Chordata</taxon>
        <taxon>Craniata</taxon>
        <taxon>Vertebrata</taxon>
        <taxon>Euteleostomi</taxon>
        <taxon>Actinopterygii</taxon>
        <taxon>Neopterygii</taxon>
        <taxon>Teleostei</taxon>
        <taxon>Ostariophysi</taxon>
        <taxon>Cypriniformes</taxon>
        <taxon>Cyprinidae</taxon>
        <taxon>Labeoninae</taxon>
        <taxon>Labeonini</taxon>
        <taxon>Cirrhinus</taxon>
    </lineage>
</organism>
<dbReference type="InterPro" id="IPR013106">
    <property type="entry name" value="Ig_V-set"/>
</dbReference>
<feature type="signal peptide" evidence="6">
    <location>
        <begin position="1"/>
        <end position="20"/>
    </location>
</feature>
<comment type="caution">
    <text evidence="8">The sequence shown here is derived from an EMBL/GenBank/DDBJ whole genome shotgun (WGS) entry which is preliminary data.</text>
</comment>
<dbReference type="InterPro" id="IPR013783">
    <property type="entry name" value="Ig-like_fold"/>
</dbReference>
<protein>
    <recommendedName>
        <fullName evidence="7">Immunoglobulin V-set domain-containing protein</fullName>
    </recommendedName>
</protein>
<dbReference type="PANTHER" id="PTHR12080">
    <property type="entry name" value="SIGNALING LYMPHOCYTIC ACTIVATION MOLECULE"/>
    <property type="match status" value="1"/>
</dbReference>
<evidence type="ECO:0000256" key="6">
    <source>
        <dbReference type="SAM" id="SignalP"/>
    </source>
</evidence>
<evidence type="ECO:0000256" key="3">
    <source>
        <dbReference type="ARBA" id="ARBA00023136"/>
    </source>
</evidence>
<dbReference type="AlphaFoldDB" id="A0AA88TPQ0"/>
<keyword evidence="4" id="KW-0325">Glycoprotein</keyword>
<sequence>MSVNQLLVLLFLLTFKTGFTAEIYVFVKMGASVQLDIQTQLQKIDFILWEKDNSTQIVTYISLMKKANFDSTYKNRVYFNPETFSMTLNNMENTDNGLYTALANEKTYVAAYNVSVYDEVKAPVLTVNSNQSSSDSCIVNFTCRSHHFTLNSTYNRGSCSQKEVISDGINTLILSCSEKSIICNLSNPVSSKEDKKYIKELCVNKDQNPEESSSSSSSSTPWWPVGVGVAAIVLILTGLVILYCKHKKGAQQEDHTVYTHVQFLICDNGNKSQTQVSSLSSNLQNRVQC</sequence>
<gene>
    <name evidence="8" type="ORF">Q8A67_008629</name>
</gene>
<dbReference type="Gene3D" id="2.60.40.10">
    <property type="entry name" value="Immunoglobulins"/>
    <property type="match status" value="1"/>
</dbReference>
<proteinExistence type="predicted"/>
<feature type="transmembrane region" description="Helical" evidence="5">
    <location>
        <begin position="222"/>
        <end position="244"/>
    </location>
</feature>
<accession>A0AA88TPQ0</accession>
<evidence type="ECO:0000256" key="2">
    <source>
        <dbReference type="ARBA" id="ARBA00022729"/>
    </source>
</evidence>
<feature type="chain" id="PRO_5041717727" description="Immunoglobulin V-set domain-containing protein" evidence="6">
    <location>
        <begin position="21"/>
        <end position="289"/>
    </location>
</feature>
<comment type="subcellular location">
    <subcellularLocation>
        <location evidence="1">Membrane</location>
    </subcellularLocation>
</comment>
<evidence type="ECO:0000256" key="4">
    <source>
        <dbReference type="ARBA" id="ARBA00023180"/>
    </source>
</evidence>
<dbReference type="InterPro" id="IPR015631">
    <property type="entry name" value="CD2/SLAM_rcpt"/>
</dbReference>
<keyword evidence="5" id="KW-1133">Transmembrane helix</keyword>
<evidence type="ECO:0000313" key="9">
    <source>
        <dbReference type="Proteomes" id="UP001187343"/>
    </source>
</evidence>
<reference evidence="8" key="1">
    <citation type="submission" date="2023-08" db="EMBL/GenBank/DDBJ databases">
        <title>Chromosome-level Genome Assembly of mud carp (Cirrhinus molitorella).</title>
        <authorList>
            <person name="Liu H."/>
        </authorList>
    </citation>
    <scope>NUCLEOTIDE SEQUENCE</scope>
    <source>
        <strain evidence="8">Prfri</strain>
        <tissue evidence="8">Muscle</tissue>
    </source>
</reference>
<dbReference type="Pfam" id="PF07686">
    <property type="entry name" value="V-set"/>
    <property type="match status" value="1"/>
</dbReference>
<evidence type="ECO:0000313" key="8">
    <source>
        <dbReference type="EMBL" id="KAK2900514.1"/>
    </source>
</evidence>
<keyword evidence="9" id="KW-1185">Reference proteome</keyword>
<keyword evidence="5" id="KW-0812">Transmembrane</keyword>
<feature type="domain" description="Immunoglobulin V-set" evidence="7">
    <location>
        <begin position="24"/>
        <end position="100"/>
    </location>
</feature>
<evidence type="ECO:0000256" key="1">
    <source>
        <dbReference type="ARBA" id="ARBA00004370"/>
    </source>
</evidence>
<evidence type="ECO:0000256" key="5">
    <source>
        <dbReference type="SAM" id="Phobius"/>
    </source>
</evidence>
<dbReference type="SUPFAM" id="SSF48726">
    <property type="entry name" value="Immunoglobulin"/>
    <property type="match status" value="1"/>
</dbReference>
<keyword evidence="2 6" id="KW-0732">Signal</keyword>
<dbReference type="EMBL" id="JAUYZG010000008">
    <property type="protein sequence ID" value="KAK2900514.1"/>
    <property type="molecule type" value="Genomic_DNA"/>
</dbReference>
<name>A0AA88TPQ0_9TELE</name>
<evidence type="ECO:0000259" key="7">
    <source>
        <dbReference type="Pfam" id="PF07686"/>
    </source>
</evidence>